<dbReference type="NCBIfam" id="TIGR02857">
    <property type="entry name" value="CydD"/>
    <property type="match status" value="1"/>
</dbReference>
<evidence type="ECO:0000313" key="10">
    <source>
        <dbReference type="EMBL" id="EAT11379.1"/>
    </source>
</evidence>
<evidence type="ECO:0000256" key="5">
    <source>
        <dbReference type="ARBA" id="ARBA00022989"/>
    </source>
</evidence>
<evidence type="ECO:0000259" key="8">
    <source>
        <dbReference type="PROSITE" id="PS50893"/>
    </source>
</evidence>
<dbReference type="PROSITE" id="PS50929">
    <property type="entry name" value="ABC_TM1F"/>
    <property type="match status" value="1"/>
</dbReference>
<keyword evidence="4 10" id="KW-0067">ATP-binding</keyword>
<dbReference type="InterPro" id="IPR011527">
    <property type="entry name" value="ABC1_TM_dom"/>
</dbReference>
<evidence type="ECO:0000256" key="2">
    <source>
        <dbReference type="ARBA" id="ARBA00022692"/>
    </source>
</evidence>
<organism evidence="10 11">
    <name type="scientific">Bermanella marisrubri</name>
    <dbReference type="NCBI Taxonomy" id="207949"/>
    <lineage>
        <taxon>Bacteria</taxon>
        <taxon>Pseudomonadati</taxon>
        <taxon>Pseudomonadota</taxon>
        <taxon>Gammaproteobacteria</taxon>
        <taxon>Oceanospirillales</taxon>
        <taxon>Oceanospirillaceae</taxon>
        <taxon>Bermanella</taxon>
    </lineage>
</organism>
<feature type="transmembrane region" description="Helical" evidence="7">
    <location>
        <begin position="99"/>
        <end position="122"/>
    </location>
</feature>
<keyword evidence="11" id="KW-1185">Reference proteome</keyword>
<evidence type="ECO:0000256" key="7">
    <source>
        <dbReference type="SAM" id="Phobius"/>
    </source>
</evidence>
<dbReference type="CDD" id="cd18584">
    <property type="entry name" value="ABC_6TM_AarD_CydD"/>
    <property type="match status" value="1"/>
</dbReference>
<dbReference type="GO" id="GO:0042883">
    <property type="term" value="P:cysteine transport"/>
    <property type="evidence" value="ECO:0007669"/>
    <property type="project" value="InterPro"/>
</dbReference>
<dbReference type="PROSITE" id="PS00211">
    <property type="entry name" value="ABC_TRANSPORTER_1"/>
    <property type="match status" value="1"/>
</dbReference>
<dbReference type="STRING" id="207949.RED65_05667"/>
<dbReference type="GO" id="GO:0140359">
    <property type="term" value="F:ABC-type transporter activity"/>
    <property type="evidence" value="ECO:0007669"/>
    <property type="project" value="InterPro"/>
</dbReference>
<dbReference type="InterPro" id="IPR014216">
    <property type="entry name" value="ABC_transptr_CydD"/>
</dbReference>
<dbReference type="InterPro" id="IPR039421">
    <property type="entry name" value="Type_1_exporter"/>
</dbReference>
<dbReference type="CDD" id="cd03228">
    <property type="entry name" value="ABCC_MRP_Like"/>
    <property type="match status" value="1"/>
</dbReference>
<dbReference type="InterPro" id="IPR036640">
    <property type="entry name" value="ABC1_TM_sf"/>
</dbReference>
<evidence type="ECO:0000313" key="11">
    <source>
        <dbReference type="Proteomes" id="UP000004263"/>
    </source>
</evidence>
<dbReference type="SUPFAM" id="SSF90123">
    <property type="entry name" value="ABC transporter transmembrane region"/>
    <property type="match status" value="1"/>
</dbReference>
<dbReference type="GO" id="GO:0005886">
    <property type="term" value="C:plasma membrane"/>
    <property type="evidence" value="ECO:0007669"/>
    <property type="project" value="UniProtKB-SubCell"/>
</dbReference>
<dbReference type="AlphaFoldDB" id="Q1MZN2"/>
<comment type="subcellular location">
    <subcellularLocation>
        <location evidence="1">Cell membrane</location>
        <topology evidence="1">Multi-pass membrane protein</topology>
    </subcellularLocation>
</comment>
<name>Q1MZN2_9GAMM</name>
<keyword evidence="6 7" id="KW-0472">Membrane</keyword>
<dbReference type="SMART" id="SM00382">
    <property type="entry name" value="AAA"/>
    <property type="match status" value="1"/>
</dbReference>
<dbReference type="PANTHER" id="PTHR24221:SF261">
    <property type="entry name" value="GLUTATHIONE_L-CYSTEINE TRANSPORT SYSTEM ATP-BINDING_PERMEASE PROTEIN CYDD"/>
    <property type="match status" value="1"/>
</dbReference>
<dbReference type="Pfam" id="PF00005">
    <property type="entry name" value="ABC_tran"/>
    <property type="match status" value="1"/>
</dbReference>
<feature type="domain" description="ABC transporter" evidence="8">
    <location>
        <begin position="283"/>
        <end position="492"/>
    </location>
</feature>
<dbReference type="EMBL" id="AAQH01000018">
    <property type="protein sequence ID" value="EAT11379.1"/>
    <property type="molecule type" value="Genomic_DNA"/>
</dbReference>
<dbReference type="HOGENOM" id="CLU_000604_84_9_6"/>
<dbReference type="PROSITE" id="PS50893">
    <property type="entry name" value="ABC_TRANSPORTER_2"/>
    <property type="match status" value="1"/>
</dbReference>
<accession>Q1MZN2</accession>
<dbReference type="GO" id="GO:0005524">
    <property type="term" value="F:ATP binding"/>
    <property type="evidence" value="ECO:0007669"/>
    <property type="project" value="UniProtKB-KW"/>
</dbReference>
<evidence type="ECO:0000256" key="4">
    <source>
        <dbReference type="ARBA" id="ARBA00022840"/>
    </source>
</evidence>
<dbReference type="PANTHER" id="PTHR24221">
    <property type="entry name" value="ATP-BINDING CASSETTE SUB-FAMILY B"/>
    <property type="match status" value="1"/>
</dbReference>
<comment type="caution">
    <text evidence="10">The sequence shown here is derived from an EMBL/GenBank/DDBJ whole genome shotgun (WGS) entry which is preliminary data.</text>
</comment>
<reference evidence="10 11" key="1">
    <citation type="submission" date="2006-03" db="EMBL/GenBank/DDBJ databases">
        <authorList>
            <person name="Pinhassi J."/>
            <person name="Pedros-Alio C."/>
            <person name="Ferriera S."/>
            <person name="Johnson J."/>
            <person name="Kravitz S."/>
            <person name="Halpern A."/>
            <person name="Remington K."/>
            <person name="Beeson K."/>
            <person name="Tran B."/>
            <person name="Rogers Y.-H."/>
            <person name="Friedman R."/>
            <person name="Venter J.C."/>
        </authorList>
    </citation>
    <scope>NUCLEOTIDE SEQUENCE [LARGE SCALE GENOMIC DNA]</scope>
    <source>
        <strain evidence="10 11">RED65</strain>
    </source>
</reference>
<dbReference type="Gene3D" id="3.40.50.300">
    <property type="entry name" value="P-loop containing nucleotide triphosphate hydrolases"/>
    <property type="match status" value="1"/>
</dbReference>
<feature type="transmembrane region" description="Helical" evidence="7">
    <location>
        <begin position="78"/>
        <end position="93"/>
    </location>
</feature>
<keyword evidence="3" id="KW-0547">Nucleotide-binding</keyword>
<feature type="transmembrane region" description="Helical" evidence="7">
    <location>
        <begin position="177"/>
        <end position="210"/>
    </location>
</feature>
<dbReference type="GO" id="GO:0016887">
    <property type="term" value="F:ATP hydrolysis activity"/>
    <property type="evidence" value="ECO:0007669"/>
    <property type="project" value="InterPro"/>
</dbReference>
<dbReference type="InterPro" id="IPR003439">
    <property type="entry name" value="ABC_transporter-like_ATP-bd"/>
</dbReference>
<proteinExistence type="predicted"/>
<evidence type="ECO:0000256" key="1">
    <source>
        <dbReference type="ARBA" id="ARBA00004651"/>
    </source>
</evidence>
<dbReference type="InterPro" id="IPR003593">
    <property type="entry name" value="AAA+_ATPase"/>
</dbReference>
<dbReference type="InterPro" id="IPR027417">
    <property type="entry name" value="P-loop_NTPase"/>
</dbReference>
<keyword evidence="5 7" id="KW-1133">Transmembrane helix</keyword>
<dbReference type="Gene3D" id="1.20.1560.10">
    <property type="entry name" value="ABC transporter type 1, transmembrane domain"/>
    <property type="match status" value="1"/>
</dbReference>
<keyword evidence="2 7" id="KW-0812">Transmembrane</keyword>
<sequence length="492" mass="54584">MIACIVFRGLTQYLQEHYATQSGLIIKRKVREQLIHSWHQSDLVELNNITAASRTNHFVEQVEALEGYFSRFLPQMKVAVWLPLIILSITFYLDWIAGIILLISAPLIPIFMAIVGMGAEAISQRHFASLERLSTQFLDKIKGMRALQAMGQVDFAKDRLNETSEQFRLLTMKTLKVAFLSSAVLEFFSAVAIAVLAMYIGFGLLGYINWGPSSELSLFSGLLILLLAPELFQPLRSLAQHYHDRASALGAAAQLLHASKGFTKKMPEKAEYFSASVKDENRLDVVDVSKTFDKRGDLFRHLSFTARKGEIIVLKGKSGTGKSTLLRLLAGFEAPDSGHINIFSQPPGTEPCAWLSQTPFTLFGSWRQNLDLLHSDRHAGIEENSMLAALEKVDLLDRVNMSDKGLDEVIGESAYGLSGGQAQRLALARTILSPFPLILLDEPTASLDKKSAEIVVNNLRTLAQHQRLVIVASHDESIIHEANQIIDLDDAS</sequence>
<protein>
    <submittedName>
        <fullName evidence="10">ABC transporter, ATP-binding and membrane protein</fullName>
    </submittedName>
</protein>
<evidence type="ECO:0000256" key="3">
    <source>
        <dbReference type="ARBA" id="ARBA00022741"/>
    </source>
</evidence>
<dbReference type="Proteomes" id="UP000004263">
    <property type="component" value="Unassembled WGS sequence"/>
</dbReference>
<dbReference type="Pfam" id="PF00664">
    <property type="entry name" value="ABC_membrane"/>
    <property type="match status" value="1"/>
</dbReference>
<dbReference type="InterPro" id="IPR017871">
    <property type="entry name" value="ABC_transporter-like_CS"/>
</dbReference>
<evidence type="ECO:0000259" key="9">
    <source>
        <dbReference type="PROSITE" id="PS50929"/>
    </source>
</evidence>
<feature type="domain" description="ABC transmembrane type-1" evidence="9">
    <location>
        <begin position="1"/>
        <end position="247"/>
    </location>
</feature>
<gene>
    <name evidence="10" type="ORF">RED65_05667</name>
</gene>
<dbReference type="SUPFAM" id="SSF52540">
    <property type="entry name" value="P-loop containing nucleoside triphosphate hydrolases"/>
    <property type="match status" value="1"/>
</dbReference>
<dbReference type="GO" id="GO:0034040">
    <property type="term" value="F:ATPase-coupled lipid transmembrane transporter activity"/>
    <property type="evidence" value="ECO:0007669"/>
    <property type="project" value="TreeGrafter"/>
</dbReference>
<evidence type="ECO:0000256" key="6">
    <source>
        <dbReference type="ARBA" id="ARBA00023136"/>
    </source>
</evidence>